<evidence type="ECO:0000259" key="1">
    <source>
        <dbReference type="Pfam" id="PF03478"/>
    </source>
</evidence>
<protein>
    <recommendedName>
        <fullName evidence="1">KIB1-4 beta-propeller domain-containing protein</fullName>
    </recommendedName>
</protein>
<dbReference type="InterPro" id="IPR005174">
    <property type="entry name" value="KIB1-4_b-propeller"/>
</dbReference>
<keyword evidence="3" id="KW-1185">Reference proteome</keyword>
<evidence type="ECO:0000313" key="2">
    <source>
        <dbReference type="EMBL" id="URD79549.1"/>
    </source>
</evidence>
<sequence length="177" mass="19944">MPLEKGQSYIARVLCFKDRIFAISNLKKLLTLEFVPKFKVERQDVGGLHPSSAYDRWHFGPWLVECKGELLAILFIQEGRPWIIGIRVFRLDFGRIELAQVESLGNHCLFIDYAGKCPISGVDPSYWGGRSNCVYVAAPGCDAWVEYSLDNKTWSQASVSSGDTISGRLLPTKFKHS</sequence>
<dbReference type="PANTHER" id="PTHR33800">
    <property type="entry name" value="OS06G0113600 PROTEIN"/>
    <property type="match status" value="1"/>
</dbReference>
<feature type="domain" description="KIB1-4 beta-propeller" evidence="1">
    <location>
        <begin position="8"/>
        <end position="142"/>
    </location>
</feature>
<evidence type="ECO:0000313" key="3">
    <source>
        <dbReference type="Proteomes" id="UP001055439"/>
    </source>
</evidence>
<gene>
    <name evidence="2" type="ORF">MUK42_06966</name>
</gene>
<dbReference type="AlphaFoldDB" id="A0A9E7EL79"/>
<dbReference type="PANTHER" id="PTHR33800:SF13">
    <property type="entry name" value="OS06G0113600 PROTEIN"/>
    <property type="match status" value="1"/>
</dbReference>
<dbReference type="Pfam" id="PF03478">
    <property type="entry name" value="Beta-prop_KIB1-4"/>
    <property type="match status" value="1"/>
</dbReference>
<dbReference type="OrthoDB" id="616378at2759"/>
<organism evidence="2 3">
    <name type="scientific">Musa troglodytarum</name>
    <name type="common">fe'i banana</name>
    <dbReference type="NCBI Taxonomy" id="320322"/>
    <lineage>
        <taxon>Eukaryota</taxon>
        <taxon>Viridiplantae</taxon>
        <taxon>Streptophyta</taxon>
        <taxon>Embryophyta</taxon>
        <taxon>Tracheophyta</taxon>
        <taxon>Spermatophyta</taxon>
        <taxon>Magnoliopsida</taxon>
        <taxon>Liliopsida</taxon>
        <taxon>Zingiberales</taxon>
        <taxon>Musaceae</taxon>
        <taxon>Musa</taxon>
    </lineage>
</organism>
<accession>A0A9E7EL79</accession>
<proteinExistence type="predicted"/>
<name>A0A9E7EL79_9LILI</name>
<reference evidence="2" key="1">
    <citation type="submission" date="2022-05" db="EMBL/GenBank/DDBJ databases">
        <title>The Musa troglodytarum L. genome provides insights into the mechanism of non-climacteric behaviour and enrichment of carotenoids.</title>
        <authorList>
            <person name="Wang J."/>
        </authorList>
    </citation>
    <scope>NUCLEOTIDE SEQUENCE</scope>
    <source>
        <tissue evidence="2">Leaf</tissue>
    </source>
</reference>
<dbReference type="Proteomes" id="UP001055439">
    <property type="component" value="Chromosome 10"/>
</dbReference>
<dbReference type="EMBL" id="CP097503">
    <property type="protein sequence ID" value="URD79549.1"/>
    <property type="molecule type" value="Genomic_DNA"/>
</dbReference>